<sequence>MSYQVSIFLENKLGHLKKVTAILKAAQINIRSIHLNHTANGWGILNLVVSSPQRAQHVLNDNGISAALREIVVVKMADKPGGLDELLKDVVKAGVNFTNAHGISVNQGDSAFLVIDVQDIPDARAKLEKVGLEIVADEQVWCAGMTGVSDFIGPQLFVNQRSVKTLNE</sequence>
<organism evidence="2 3">
    <name type="scientific">Candidatus Propionivibrio dominans</name>
    <dbReference type="NCBI Taxonomy" id="2954373"/>
    <lineage>
        <taxon>Bacteria</taxon>
        <taxon>Pseudomonadati</taxon>
        <taxon>Pseudomonadota</taxon>
        <taxon>Betaproteobacteria</taxon>
        <taxon>Rhodocyclales</taxon>
        <taxon>Rhodocyclaceae</taxon>
        <taxon>Propionivibrio</taxon>
    </lineage>
</organism>
<dbReference type="PANTHER" id="PTHR40099:SF1">
    <property type="entry name" value="ACETOLACTATE SYNTHASE, SMALL SUBUNIT"/>
    <property type="match status" value="1"/>
</dbReference>
<feature type="domain" description="ACT" evidence="1">
    <location>
        <begin position="4"/>
        <end position="85"/>
    </location>
</feature>
<dbReference type="Proteomes" id="UP000886602">
    <property type="component" value="Unassembled WGS sequence"/>
</dbReference>
<evidence type="ECO:0000313" key="2">
    <source>
        <dbReference type="EMBL" id="MBK7422920.1"/>
    </source>
</evidence>
<evidence type="ECO:0000259" key="1">
    <source>
        <dbReference type="PROSITE" id="PS51671"/>
    </source>
</evidence>
<gene>
    <name evidence="2" type="ORF">IPJ48_07385</name>
</gene>
<evidence type="ECO:0000313" key="3">
    <source>
        <dbReference type="Proteomes" id="UP000886602"/>
    </source>
</evidence>
<dbReference type="SUPFAM" id="SSF55021">
    <property type="entry name" value="ACT-like"/>
    <property type="match status" value="1"/>
</dbReference>
<protein>
    <recommendedName>
        <fullName evidence="1">ACT domain-containing protein</fullName>
    </recommendedName>
</protein>
<dbReference type="InterPro" id="IPR045739">
    <property type="entry name" value="ACT_dom_pair"/>
</dbReference>
<dbReference type="Gene3D" id="3.30.2130.10">
    <property type="entry name" value="VC0802-like"/>
    <property type="match status" value="1"/>
</dbReference>
<comment type="caution">
    <text evidence="2">The sequence shown here is derived from an EMBL/GenBank/DDBJ whole genome shotgun (WGS) entry which is preliminary data.</text>
</comment>
<proteinExistence type="predicted"/>
<name>A0A9D7F6B8_9RHOO</name>
<reference evidence="2" key="1">
    <citation type="submission" date="2020-10" db="EMBL/GenBank/DDBJ databases">
        <title>Connecting structure to function with the recovery of over 1000 high-quality activated sludge metagenome-assembled genomes encoding full-length rRNA genes using long-read sequencing.</title>
        <authorList>
            <person name="Singleton C.M."/>
            <person name="Petriglieri F."/>
            <person name="Kristensen J.M."/>
            <person name="Kirkegaard R.H."/>
            <person name="Michaelsen T.Y."/>
            <person name="Andersen M.H."/>
            <person name="Karst S.M."/>
            <person name="Dueholm M.S."/>
            <person name="Nielsen P.H."/>
            <person name="Albertsen M."/>
        </authorList>
    </citation>
    <scope>NUCLEOTIDE SEQUENCE</scope>
    <source>
        <strain evidence="2">EsbW_18-Q3-R4-48_MAXAC.044</strain>
    </source>
</reference>
<dbReference type="PANTHER" id="PTHR40099">
    <property type="entry name" value="ACETOLACTATE SYNTHASE, SMALL SUBUNIT"/>
    <property type="match status" value="1"/>
</dbReference>
<dbReference type="AlphaFoldDB" id="A0A9D7F6B8"/>
<dbReference type="Pfam" id="PF19571">
    <property type="entry name" value="ACT_8"/>
    <property type="match status" value="1"/>
</dbReference>
<dbReference type="InterPro" id="IPR045865">
    <property type="entry name" value="ACT-like_dom_sf"/>
</dbReference>
<dbReference type="InterPro" id="IPR002912">
    <property type="entry name" value="ACT_dom"/>
</dbReference>
<accession>A0A9D7F6B8</accession>
<dbReference type="EMBL" id="JADJNC010000010">
    <property type="protein sequence ID" value="MBK7422920.1"/>
    <property type="molecule type" value="Genomic_DNA"/>
</dbReference>
<dbReference type="PROSITE" id="PS51671">
    <property type="entry name" value="ACT"/>
    <property type="match status" value="1"/>
</dbReference>